<dbReference type="Pfam" id="PF01553">
    <property type="entry name" value="Acyltransferase"/>
    <property type="match status" value="1"/>
</dbReference>
<dbReference type="Gene3D" id="3.40.50.12780">
    <property type="entry name" value="N-terminal domain of ligase-like"/>
    <property type="match status" value="1"/>
</dbReference>
<keyword evidence="4" id="KW-0443">Lipid metabolism</keyword>
<dbReference type="EMBL" id="CP009111">
    <property type="protein sequence ID" value="ANS27944.1"/>
    <property type="molecule type" value="Genomic_DNA"/>
</dbReference>
<evidence type="ECO:0000313" key="7">
    <source>
        <dbReference type="Proteomes" id="UP000186108"/>
    </source>
</evidence>
<dbReference type="GO" id="GO:0016874">
    <property type="term" value="F:ligase activity"/>
    <property type="evidence" value="ECO:0007669"/>
    <property type="project" value="UniProtKB-KW"/>
</dbReference>
<organism evidence="6 7">
    <name type="scientific">Rhodococcus opacus</name>
    <name type="common">Nocardia opaca</name>
    <dbReference type="NCBI Taxonomy" id="37919"/>
    <lineage>
        <taxon>Bacteria</taxon>
        <taxon>Bacillati</taxon>
        <taxon>Actinomycetota</taxon>
        <taxon>Actinomycetes</taxon>
        <taxon>Mycobacteriales</taxon>
        <taxon>Nocardiaceae</taxon>
        <taxon>Rhodococcus</taxon>
    </lineage>
</organism>
<dbReference type="InterPro" id="IPR000873">
    <property type="entry name" value="AMP-dep_synth/lig_dom"/>
</dbReference>
<dbReference type="PROSITE" id="PS00455">
    <property type="entry name" value="AMP_BINDING"/>
    <property type="match status" value="1"/>
</dbReference>
<dbReference type="PANTHER" id="PTHR22754:SF32">
    <property type="entry name" value="DISCO-INTERACTING PROTEIN 2"/>
    <property type="match status" value="1"/>
</dbReference>
<keyword evidence="6" id="KW-0012">Acyltransferase</keyword>
<evidence type="ECO:0000256" key="2">
    <source>
        <dbReference type="ARBA" id="ARBA00022598"/>
    </source>
</evidence>
<dbReference type="InterPro" id="IPR020845">
    <property type="entry name" value="AMP-binding_CS"/>
</dbReference>
<evidence type="ECO:0000256" key="3">
    <source>
        <dbReference type="ARBA" id="ARBA00022832"/>
    </source>
</evidence>
<dbReference type="PATRIC" id="fig|37919.13.peg.3365"/>
<sequence length="933" mass="99923">MTTSGQDEDLLLAVVRDLVAERRTVDRAAPATLDSEFDHDLGLDSLGVTELLARTEDAFGVSLDRGVLATVETPRDLMTAVRRAPSRSHLPSIPVRHPAPPPIARTPDATATLTEALSWHARTHPDRVHLRILSGGTEDEGTQDEVGYGELQSAAATVSAALLARDLRPGDRAAIMLPTGRDYFTTFLGVLLAGGVPVPVYPPARPSQLAEHLRRQVHILGNAQACMLVTDSEAARLARLVRGQVESVRHVLTPNELTGYGEAAGAVRGADDIALLQYTSGSTGDPKGVTLTHANLLSNIRAMGTATGVTTSDVFVSWLPLYHDMGLIGAWLSSLYFGVPLAVMSPLEFLARPAQWLWAIDAHLGTLSAAPNFAFELCMRKITDAELGGLDLSSLRMVFNGAEPVSADTVTRFAERFAAYGLRRQAQAPVYGLAETCVGLTFPPVGRGPVVDRVDRERFLRTGRAIRAADADLDPLRFVGCGQAIPNHQIRVVDSAGNVLGDRREGRIEFRGPSATTGYFRNPRATKALLRHGWLDTGDLGYLDGGELYVTGRIKDLIIRAGRNLHPEELERAVGDIPGIRKGCVVVFATSGHPGGTERLVVLAETRQTADAALTGLRERIIGISIDLLGTPPDDIVLAPPATVPKTSSGKLRRAATRHHYEQGDVRARPRPVWWQLARFGARGVLPRLRRGGTITLTGAYALWCWSVVVAVGLPTLIAVALVPGLGARRVVVHAAARSLARLTGTPVTANGVDRLAQVTSCVVVANHASFLDGIAMSTILPHHFTFVAGEVFEHKPLVGFLLRRIGTRFVERTEREQSVADTGHLEEAAAGGEPLVVFPEGSLSPVPGLRPFHMGAFVIAARAGLPVVPVAISGTRAMMWPDRGTIIHRGAIHLTVAEPILPVGNDWTAATVLERKAHAAIAAHCGEPDIGR</sequence>
<name>A0A1B1K5N7_RHOOP</name>
<dbReference type="SUPFAM" id="SSF47336">
    <property type="entry name" value="ACP-like"/>
    <property type="match status" value="1"/>
</dbReference>
<dbReference type="CDD" id="cd05931">
    <property type="entry name" value="FAAL"/>
    <property type="match status" value="1"/>
</dbReference>
<evidence type="ECO:0000256" key="1">
    <source>
        <dbReference type="ARBA" id="ARBA00006432"/>
    </source>
</evidence>
<dbReference type="GO" id="GO:0070566">
    <property type="term" value="F:adenylyltransferase activity"/>
    <property type="evidence" value="ECO:0007669"/>
    <property type="project" value="TreeGrafter"/>
</dbReference>
<dbReference type="PROSITE" id="PS50075">
    <property type="entry name" value="CARRIER"/>
    <property type="match status" value="1"/>
</dbReference>
<comment type="similarity">
    <text evidence="1">Belongs to the ATP-dependent AMP-binding enzyme family.</text>
</comment>
<dbReference type="GO" id="GO:0005886">
    <property type="term" value="C:plasma membrane"/>
    <property type="evidence" value="ECO:0007669"/>
    <property type="project" value="TreeGrafter"/>
</dbReference>
<accession>A0A1B1K5N7</accession>
<dbReference type="FunFam" id="3.40.50.12780:FF:000013">
    <property type="entry name" value="Long-chain-fatty-acid--AMP ligase FadD32"/>
    <property type="match status" value="1"/>
</dbReference>
<dbReference type="GO" id="GO:0006633">
    <property type="term" value="P:fatty acid biosynthetic process"/>
    <property type="evidence" value="ECO:0007669"/>
    <property type="project" value="TreeGrafter"/>
</dbReference>
<dbReference type="Gene3D" id="3.30.300.30">
    <property type="match status" value="1"/>
</dbReference>
<dbReference type="Gene3D" id="1.10.1200.10">
    <property type="entry name" value="ACP-like"/>
    <property type="match status" value="1"/>
</dbReference>
<proteinExistence type="inferred from homology"/>
<dbReference type="Pfam" id="PF00550">
    <property type="entry name" value="PP-binding"/>
    <property type="match status" value="1"/>
</dbReference>
<dbReference type="Pfam" id="PF00501">
    <property type="entry name" value="AMP-binding"/>
    <property type="match status" value="1"/>
</dbReference>
<feature type="domain" description="Carrier" evidence="5">
    <location>
        <begin position="9"/>
        <end position="85"/>
    </location>
</feature>
<dbReference type="GO" id="GO:0071766">
    <property type="term" value="P:Actinobacterium-type cell wall biogenesis"/>
    <property type="evidence" value="ECO:0007669"/>
    <property type="project" value="UniProtKB-ARBA"/>
</dbReference>
<dbReference type="GO" id="GO:0016746">
    <property type="term" value="F:acyltransferase activity"/>
    <property type="evidence" value="ECO:0007669"/>
    <property type="project" value="UniProtKB-KW"/>
</dbReference>
<dbReference type="SMART" id="SM00563">
    <property type="entry name" value="PlsC"/>
    <property type="match status" value="1"/>
</dbReference>
<dbReference type="Proteomes" id="UP000186108">
    <property type="component" value="Chromosome"/>
</dbReference>
<evidence type="ECO:0000256" key="4">
    <source>
        <dbReference type="ARBA" id="ARBA00023098"/>
    </source>
</evidence>
<dbReference type="InterPro" id="IPR040097">
    <property type="entry name" value="FAAL/FAAC"/>
</dbReference>
<dbReference type="SUPFAM" id="SSF56801">
    <property type="entry name" value="Acetyl-CoA synthetase-like"/>
    <property type="match status" value="1"/>
</dbReference>
<dbReference type="AlphaFoldDB" id="A0A1B1K5N7"/>
<dbReference type="SUPFAM" id="SSF69593">
    <property type="entry name" value="Glycerol-3-phosphate (1)-acyltransferase"/>
    <property type="match status" value="1"/>
</dbReference>
<keyword evidence="6" id="KW-0808">Transferase</keyword>
<dbReference type="CDD" id="cd07989">
    <property type="entry name" value="LPLAT_AGPAT-like"/>
    <property type="match status" value="1"/>
</dbReference>
<dbReference type="RefSeq" id="WP_065490832.1">
    <property type="nucleotide sequence ID" value="NZ_CP009111.1"/>
</dbReference>
<keyword evidence="3" id="KW-0276">Fatty acid metabolism</keyword>
<dbReference type="InterPro" id="IPR036736">
    <property type="entry name" value="ACP-like_sf"/>
</dbReference>
<gene>
    <name evidence="6" type="ORF">R1CP_16280</name>
</gene>
<evidence type="ECO:0000259" key="5">
    <source>
        <dbReference type="PROSITE" id="PS50075"/>
    </source>
</evidence>
<reference evidence="6 7" key="1">
    <citation type="submission" date="2014-07" db="EMBL/GenBank/DDBJ databases">
        <authorList>
            <person name="Zhang J.E."/>
            <person name="Yang H."/>
            <person name="Guo J."/>
            <person name="Deng Z."/>
            <person name="Luo H."/>
            <person name="Luo M."/>
            <person name="Zhao B."/>
        </authorList>
    </citation>
    <scope>NUCLEOTIDE SEQUENCE [LARGE SCALE GENOMIC DNA]</scope>
    <source>
        <strain evidence="6 7">1CP</strain>
    </source>
</reference>
<dbReference type="PANTHER" id="PTHR22754">
    <property type="entry name" value="DISCO-INTERACTING PROTEIN 2 DIP2 -RELATED"/>
    <property type="match status" value="1"/>
</dbReference>
<evidence type="ECO:0000313" key="6">
    <source>
        <dbReference type="EMBL" id="ANS27944.1"/>
    </source>
</evidence>
<dbReference type="InterPro" id="IPR042099">
    <property type="entry name" value="ANL_N_sf"/>
</dbReference>
<protein>
    <submittedName>
        <fullName evidence="6">Acyltransferase</fullName>
    </submittedName>
</protein>
<dbReference type="InterPro" id="IPR045851">
    <property type="entry name" value="AMP-bd_C_sf"/>
</dbReference>
<dbReference type="InterPro" id="IPR002123">
    <property type="entry name" value="Plipid/glycerol_acylTrfase"/>
</dbReference>
<dbReference type="InterPro" id="IPR009081">
    <property type="entry name" value="PP-bd_ACP"/>
</dbReference>
<keyword evidence="2" id="KW-0436">Ligase</keyword>